<dbReference type="SMART" id="SM00028">
    <property type="entry name" value="TPR"/>
    <property type="match status" value="4"/>
</dbReference>
<feature type="signal peptide" evidence="3">
    <location>
        <begin position="1"/>
        <end position="21"/>
    </location>
</feature>
<evidence type="ECO:0000313" key="5">
    <source>
        <dbReference type="Proteomes" id="UP000295334"/>
    </source>
</evidence>
<name>A0A4R1B7T4_9BACT</name>
<dbReference type="SMART" id="SM00698">
    <property type="entry name" value="MORN"/>
    <property type="match status" value="4"/>
</dbReference>
<evidence type="ECO:0000256" key="3">
    <source>
        <dbReference type="SAM" id="SignalP"/>
    </source>
</evidence>
<keyword evidence="1" id="KW-0677">Repeat</keyword>
<dbReference type="OrthoDB" id="691989at2"/>
<gene>
    <name evidence="4" type="ORF">EPD60_14150</name>
</gene>
<evidence type="ECO:0000256" key="1">
    <source>
        <dbReference type="ARBA" id="ARBA00022737"/>
    </source>
</evidence>
<dbReference type="PROSITE" id="PS50005">
    <property type="entry name" value="TPR"/>
    <property type="match status" value="1"/>
</dbReference>
<evidence type="ECO:0000256" key="2">
    <source>
        <dbReference type="PROSITE-ProRule" id="PRU00339"/>
    </source>
</evidence>
<comment type="caution">
    <text evidence="4">The sequence shown here is derived from an EMBL/GenBank/DDBJ whole genome shotgun (WGS) entry which is preliminary data.</text>
</comment>
<dbReference type="Gene3D" id="1.25.40.10">
    <property type="entry name" value="Tetratricopeptide repeat domain"/>
    <property type="match status" value="2"/>
</dbReference>
<dbReference type="PANTHER" id="PTHR43215">
    <property type="entry name" value="RADIAL SPOKE HEAD 1 HOMOLOG"/>
    <property type="match status" value="1"/>
</dbReference>
<dbReference type="InterPro" id="IPR003409">
    <property type="entry name" value="MORN"/>
</dbReference>
<dbReference type="SUPFAM" id="SSF82185">
    <property type="entry name" value="Histone H3 K4-specific methyltransferase SET7/9 N-terminal domain"/>
    <property type="match status" value="1"/>
</dbReference>
<dbReference type="Proteomes" id="UP000295334">
    <property type="component" value="Unassembled WGS sequence"/>
</dbReference>
<dbReference type="InterPro" id="IPR019734">
    <property type="entry name" value="TPR_rpt"/>
</dbReference>
<dbReference type="RefSeq" id="WP_131450174.1">
    <property type="nucleotide sequence ID" value="NZ_SJZI01000050.1"/>
</dbReference>
<reference evidence="4 5" key="1">
    <citation type="submission" date="2019-03" db="EMBL/GenBank/DDBJ databases">
        <authorList>
            <person name="Kim M.K.M."/>
        </authorList>
    </citation>
    <scope>NUCLEOTIDE SEQUENCE [LARGE SCALE GENOMIC DNA]</scope>
    <source>
        <strain evidence="4 5">17J68-12</strain>
    </source>
</reference>
<feature type="chain" id="PRO_5020196093" evidence="3">
    <location>
        <begin position="22"/>
        <end position="721"/>
    </location>
</feature>
<keyword evidence="2" id="KW-0802">TPR repeat</keyword>
<dbReference type="Pfam" id="PF02493">
    <property type="entry name" value="MORN"/>
    <property type="match status" value="4"/>
</dbReference>
<dbReference type="PANTHER" id="PTHR43215:SF14">
    <property type="entry name" value="RADIAL SPOKE HEAD 1 HOMOLOG"/>
    <property type="match status" value="1"/>
</dbReference>
<evidence type="ECO:0000313" key="4">
    <source>
        <dbReference type="EMBL" id="TCJ12415.1"/>
    </source>
</evidence>
<sequence>MRPYLLLLAIGLFLCSYPGSAQLFSKTAKDMKKAEELIGKKQYEEALGVLNTVLDNSKGKDDYEVYYLKGFCAYKLGRYPAAIEQFNFALAKVNARQVLPPRTEQHFLDALLYRAYTFEELKDYPAAIRDLQLLTTSKGKPELRSLAYEKWARDFYETDRIAHQDKAELIVRKAVEVDPKNASAWAYQAELAMNERGYDEALPLLEKAVSLQADVFEKARYQSMLALCKYRLGKKEEALAIFKAAIDTAPESTKWRIYQQQANLVILHHLYDPALLAQAKVWANRAAILSEDCSNGITFAYMQALNNDLAGAQETLAPIGKCNNPLLRMSSDSLGAWVTDLSKAAKQNVKVKGYGSNSWYYWGEAKAGAAEGKGRAISRNFLYEVKDARFSKGELIAGTLTNRSEGWRYSGAFRNEQLNGNGTMEYPDGEKYTGTFSANQPQGKGKWLYANGDIYEGDVVASVPDGQGRFLSKDKTAYEGQFKAGKPHGKGFITVNGKREAAEFTDGQRTDAVFLARQKAERERLEAEKKAQEALAFQRIREEELAKAEKRKKTGKFIGKALALGGGAIALKQASDLGMSDADVTELGAALVSDVLTDGKSNALATTLTAKSASFNNTGGGALTNPLAGGGTAGGAAAGAGSGVGSTGKTAAECDCMKVAALQKYLNYKGPDGQLSALCGQKACYEWVLQCQYGGNNPKLVQQINDVKKVIASMGGDCSRL</sequence>
<keyword evidence="5" id="KW-1185">Reference proteome</keyword>
<protein>
    <submittedName>
        <fullName evidence="4">Tetratricopeptide repeat protein</fullName>
    </submittedName>
</protein>
<dbReference type="InterPro" id="IPR011990">
    <property type="entry name" value="TPR-like_helical_dom_sf"/>
</dbReference>
<proteinExistence type="predicted"/>
<dbReference type="EMBL" id="SJZI01000050">
    <property type="protein sequence ID" value="TCJ12415.1"/>
    <property type="molecule type" value="Genomic_DNA"/>
</dbReference>
<organism evidence="4 5">
    <name type="scientific">Flaviaesturariibacter flavus</name>
    <dbReference type="NCBI Taxonomy" id="2502780"/>
    <lineage>
        <taxon>Bacteria</taxon>
        <taxon>Pseudomonadati</taxon>
        <taxon>Bacteroidota</taxon>
        <taxon>Chitinophagia</taxon>
        <taxon>Chitinophagales</taxon>
        <taxon>Chitinophagaceae</taxon>
        <taxon>Flaviaestuariibacter</taxon>
    </lineage>
</organism>
<feature type="repeat" description="TPR" evidence="2">
    <location>
        <begin position="219"/>
        <end position="252"/>
    </location>
</feature>
<accession>A0A4R1B7T4</accession>
<keyword evidence="3" id="KW-0732">Signal</keyword>
<dbReference type="AlphaFoldDB" id="A0A4R1B7T4"/>
<dbReference type="Pfam" id="PF13432">
    <property type="entry name" value="TPR_16"/>
    <property type="match status" value="2"/>
</dbReference>
<dbReference type="SUPFAM" id="SSF48452">
    <property type="entry name" value="TPR-like"/>
    <property type="match status" value="1"/>
</dbReference>
<dbReference type="Gene3D" id="2.20.110.10">
    <property type="entry name" value="Histone H3 K4-specific methyltransferase SET7/9 N-terminal domain"/>
    <property type="match status" value="2"/>
</dbReference>